<organism evidence="2 3">
    <name type="scientific">Puccinia sorghi</name>
    <dbReference type="NCBI Taxonomy" id="27349"/>
    <lineage>
        <taxon>Eukaryota</taxon>
        <taxon>Fungi</taxon>
        <taxon>Dikarya</taxon>
        <taxon>Basidiomycota</taxon>
        <taxon>Pucciniomycotina</taxon>
        <taxon>Pucciniomycetes</taxon>
        <taxon>Pucciniales</taxon>
        <taxon>Pucciniaceae</taxon>
        <taxon>Puccinia</taxon>
    </lineage>
</organism>
<reference evidence="2 3" key="1">
    <citation type="submission" date="2015-08" db="EMBL/GenBank/DDBJ databases">
        <title>Next Generation Sequencing and Analysis of the Genome of Puccinia sorghi L Schw, the Causal Agent of Maize Common Rust.</title>
        <authorList>
            <person name="Rochi L."/>
            <person name="Burguener G."/>
            <person name="Darino M."/>
            <person name="Turjanski A."/>
            <person name="Kreff E."/>
            <person name="Dieguez M.J."/>
            <person name="Sacco F."/>
        </authorList>
    </citation>
    <scope>NUCLEOTIDE SEQUENCE [LARGE SCALE GENOMIC DNA]</scope>
    <source>
        <strain evidence="2 3">RO10H11247</strain>
    </source>
</reference>
<dbReference type="EMBL" id="LAVV01010131">
    <property type="protein sequence ID" value="KNZ49514.1"/>
    <property type="molecule type" value="Genomic_DNA"/>
</dbReference>
<dbReference type="Pfam" id="PF26138">
    <property type="entry name" value="DUF8040"/>
    <property type="match status" value="1"/>
</dbReference>
<protein>
    <recommendedName>
        <fullName evidence="1">DUF8040 domain-containing protein</fullName>
    </recommendedName>
</protein>
<gene>
    <name evidence="2" type="ORF">VP01_496g13</name>
</gene>
<dbReference type="Proteomes" id="UP000037035">
    <property type="component" value="Unassembled WGS sequence"/>
</dbReference>
<evidence type="ECO:0000313" key="2">
    <source>
        <dbReference type="EMBL" id="KNZ49514.1"/>
    </source>
</evidence>
<feature type="domain" description="DUF8040" evidence="1">
    <location>
        <begin position="22"/>
        <end position="77"/>
    </location>
</feature>
<proteinExistence type="predicted"/>
<dbReference type="VEuPathDB" id="FungiDB:VP01_496g13"/>
<dbReference type="InterPro" id="IPR058353">
    <property type="entry name" value="DUF8040"/>
</dbReference>
<keyword evidence="3" id="KW-1185">Reference proteome</keyword>
<evidence type="ECO:0000259" key="1">
    <source>
        <dbReference type="Pfam" id="PF26138"/>
    </source>
</evidence>
<accession>A0A0L6ULW8</accession>
<dbReference type="AlphaFoldDB" id="A0A0L6ULW8"/>
<comment type="caution">
    <text evidence="2">The sequence shown here is derived from an EMBL/GenBank/DDBJ whole genome shotgun (WGS) entry which is preliminary data.</text>
</comment>
<sequence length="222" mass="25970">MVLVAYTNFLLCRNPRQYRAILCPNTFEFLGSKLSQLDHGPVSQGLSIYKKLAIFLYIFGQGTSNRQTHAQFHHSGKKNLLSLPPFAISPHSLAASWWHWMVCMCKPSYLKQWLHYRNHKDTLSHKNLGVVNFLIHACLMDFKILISSFYLANARYPLSHSLIFSDLRINIFFCNADMMMIYVCQAIKHKKLWGLVNASPSYQKNWNTPFKFKYISSLLWQW</sequence>
<evidence type="ECO:0000313" key="3">
    <source>
        <dbReference type="Proteomes" id="UP000037035"/>
    </source>
</evidence>
<name>A0A0L6ULW8_9BASI</name>